<keyword evidence="1" id="KW-0677">Repeat</keyword>
<keyword evidence="2" id="KW-0378">Hydrolase</keyword>
<dbReference type="OrthoDB" id="8828485at2"/>
<dbReference type="Pfam" id="PF00614">
    <property type="entry name" value="PLDc"/>
    <property type="match status" value="1"/>
</dbReference>
<feature type="transmembrane region" description="Helical" evidence="4">
    <location>
        <begin position="510"/>
        <end position="529"/>
    </location>
</feature>
<dbReference type="Gene3D" id="3.30.870.10">
    <property type="entry name" value="Endonuclease Chain A"/>
    <property type="match status" value="2"/>
</dbReference>
<comment type="caution">
    <text evidence="6">The sequence shown here is derived from an EMBL/GenBank/DDBJ whole genome shotgun (WGS) entry which is preliminary data.</text>
</comment>
<dbReference type="CDD" id="cd09143">
    <property type="entry name" value="PLDc_vPLD1_2_like_bac_2"/>
    <property type="match status" value="1"/>
</dbReference>
<reference evidence="6" key="1">
    <citation type="submission" date="2016-12" db="EMBL/GenBank/DDBJ databases">
        <authorList>
            <person name="Moulin L."/>
        </authorList>
    </citation>
    <scope>NUCLEOTIDE SEQUENCE [LARGE SCALE GENOMIC DNA]</scope>
    <source>
        <strain evidence="6">STM 7183</strain>
    </source>
</reference>
<feature type="transmembrane region" description="Helical" evidence="4">
    <location>
        <begin position="697"/>
        <end position="717"/>
    </location>
</feature>
<dbReference type="EMBL" id="CYGY02000057">
    <property type="protein sequence ID" value="SIT47502.1"/>
    <property type="molecule type" value="Genomic_DNA"/>
</dbReference>
<dbReference type="PANTHER" id="PTHR18896:SF60">
    <property type="entry name" value="PHOSPHOLIPASE D"/>
    <property type="match status" value="1"/>
</dbReference>
<accession>A0A1N7SJL7</accession>
<evidence type="ECO:0000256" key="4">
    <source>
        <dbReference type="SAM" id="Phobius"/>
    </source>
</evidence>
<dbReference type="CDD" id="cd09140">
    <property type="entry name" value="PLDc_vPLD1_2_like_bac_1"/>
    <property type="match status" value="1"/>
</dbReference>
<dbReference type="Proteomes" id="UP000195569">
    <property type="component" value="Unassembled WGS sequence"/>
</dbReference>
<gene>
    <name evidence="6" type="ORF">BN2476_570066</name>
</gene>
<evidence type="ECO:0000313" key="7">
    <source>
        <dbReference type="Proteomes" id="UP000195569"/>
    </source>
</evidence>
<feature type="domain" description="PLD phosphodiesterase" evidence="5">
    <location>
        <begin position="143"/>
        <end position="170"/>
    </location>
</feature>
<dbReference type="Pfam" id="PF09335">
    <property type="entry name" value="VTT_dom"/>
    <property type="match status" value="1"/>
</dbReference>
<evidence type="ECO:0000256" key="2">
    <source>
        <dbReference type="ARBA" id="ARBA00022801"/>
    </source>
</evidence>
<dbReference type="SMART" id="SM00155">
    <property type="entry name" value="PLDc"/>
    <property type="match status" value="2"/>
</dbReference>
<keyword evidence="3" id="KW-0443">Lipid metabolism</keyword>
<dbReference type="PROSITE" id="PS50035">
    <property type="entry name" value="PLD"/>
    <property type="match status" value="2"/>
</dbReference>
<feature type="transmembrane region" description="Helical" evidence="4">
    <location>
        <begin position="591"/>
        <end position="615"/>
    </location>
</feature>
<dbReference type="Pfam" id="PF13091">
    <property type="entry name" value="PLDc_2"/>
    <property type="match status" value="1"/>
</dbReference>
<name>A0A1N7SJL7_9BURK</name>
<keyword evidence="4" id="KW-1133">Transmembrane helix</keyword>
<dbReference type="GO" id="GO:0004630">
    <property type="term" value="F:phospholipase D activity"/>
    <property type="evidence" value="ECO:0007669"/>
    <property type="project" value="TreeGrafter"/>
</dbReference>
<dbReference type="InterPro" id="IPR025202">
    <property type="entry name" value="PLD-like_dom"/>
</dbReference>
<dbReference type="InterPro" id="IPR001736">
    <property type="entry name" value="PLipase_D/transphosphatidylase"/>
</dbReference>
<feature type="domain" description="PLD phosphodiesterase" evidence="5">
    <location>
        <begin position="374"/>
        <end position="396"/>
    </location>
</feature>
<keyword evidence="7" id="KW-1185">Reference proteome</keyword>
<evidence type="ECO:0000256" key="3">
    <source>
        <dbReference type="ARBA" id="ARBA00023098"/>
    </source>
</evidence>
<dbReference type="InterPro" id="IPR032816">
    <property type="entry name" value="VTT_dom"/>
</dbReference>
<dbReference type="AlphaFoldDB" id="A0A1N7SJL7"/>
<evidence type="ECO:0000313" key="6">
    <source>
        <dbReference type="EMBL" id="SIT47502.1"/>
    </source>
</evidence>
<dbReference type="InterPro" id="IPR015679">
    <property type="entry name" value="PLipase_D_fam"/>
</dbReference>
<feature type="transmembrane region" description="Helical" evidence="4">
    <location>
        <begin position="666"/>
        <end position="685"/>
    </location>
</feature>
<dbReference type="SUPFAM" id="SSF56024">
    <property type="entry name" value="Phospholipase D/nuclease"/>
    <property type="match status" value="2"/>
</dbReference>
<sequence length="725" mass="78801">MNQALNVTPRLPSRHGARSLLRPTRNCQQREKADHFRVLIDAADYFSTLRAAMTRANHSIYIVGWDIDSRLKLVPGEPQDDLPAGLADFLCALAEENRHLRIHILAWDFAMLYAFEREWLPAYKMGWRTHRRIRFRQDGRHPLGASHHQKIVVIDDALAFAGGIDLTRSRWDTPAHAPDAPLRRNADDARYQPMHDVQAMFDGDAARAIGVLVRERWQRATGKPLDLSHTSMHDAHEANDRADIWPADVLPDIEEVELGISLTEPAFEGRPVVSQIQRLYLDAIAAATRSVYIENQYFTASRVGASLAARLADSDGPDIAVVGPERQSGWLQDATMGVLRAKLHESLKRADGHGRYAMYAPTIGGIGGQIINVHSKLMIVDDELLIVGSANLNNRSMVLDTECNIALDACGEPRVQAAIASVRNRLLAEHLDVSPGDVRRALDTQRLNEAIAALRHGKRTLMRLDPVVSGDLEDLAARVSVLDAEAPVAPHELVQHFLPEERSRPLTGKLLAFGTLALIVVVLAALWRFTPLRDAISFSALVHGAQQLHASRLGPLAIVAVYAIAASVSVPVTLLIAVSGFVFGALAGSTYAFTGTMISAFITYYAGASLGHDAVRRLAGSRLNRISEKLGKRGLVAVIVLRVVPVAPFTVINLAAGASHIGLRDFLVGTALGMAPGIALATTFAHQLVAAVRHPTAAGLGLVALIGAALIGLSIALQRLFAHRR</sequence>
<evidence type="ECO:0000256" key="1">
    <source>
        <dbReference type="ARBA" id="ARBA00022737"/>
    </source>
</evidence>
<keyword evidence="4" id="KW-0472">Membrane</keyword>
<feature type="transmembrane region" description="Helical" evidence="4">
    <location>
        <begin position="635"/>
        <end position="654"/>
    </location>
</feature>
<proteinExistence type="predicted"/>
<feature type="transmembrane region" description="Helical" evidence="4">
    <location>
        <begin position="556"/>
        <end position="585"/>
    </location>
</feature>
<protein>
    <submittedName>
        <fullName evidence="6">Phosphatidylserine/phosphatidylglycerophosphate</fullName>
    </submittedName>
</protein>
<evidence type="ECO:0000259" key="5">
    <source>
        <dbReference type="PROSITE" id="PS50035"/>
    </source>
</evidence>
<dbReference type="GO" id="GO:0005886">
    <property type="term" value="C:plasma membrane"/>
    <property type="evidence" value="ECO:0007669"/>
    <property type="project" value="TreeGrafter"/>
</dbReference>
<dbReference type="PANTHER" id="PTHR18896">
    <property type="entry name" value="PHOSPHOLIPASE D"/>
    <property type="match status" value="1"/>
</dbReference>
<dbReference type="RefSeq" id="WP_087737587.1">
    <property type="nucleotide sequence ID" value="NZ_CYGY02000057.1"/>
</dbReference>
<dbReference type="GO" id="GO:0009395">
    <property type="term" value="P:phospholipid catabolic process"/>
    <property type="evidence" value="ECO:0007669"/>
    <property type="project" value="TreeGrafter"/>
</dbReference>
<keyword evidence="4" id="KW-0812">Transmembrane</keyword>
<organism evidence="6 7">
    <name type="scientific">Paraburkholderia piptadeniae</name>
    <dbReference type="NCBI Taxonomy" id="1701573"/>
    <lineage>
        <taxon>Bacteria</taxon>
        <taxon>Pseudomonadati</taxon>
        <taxon>Pseudomonadota</taxon>
        <taxon>Betaproteobacteria</taxon>
        <taxon>Burkholderiales</taxon>
        <taxon>Burkholderiaceae</taxon>
        <taxon>Paraburkholderia</taxon>
    </lineage>
</organism>